<dbReference type="GO" id="GO:0070161">
    <property type="term" value="C:anchoring junction"/>
    <property type="evidence" value="ECO:0007669"/>
    <property type="project" value="UniProtKB-SubCell"/>
</dbReference>
<comment type="similarity">
    <text evidence="2">Belongs to the plakin or cytolinker family.</text>
</comment>
<dbReference type="SUPFAM" id="SSF75399">
    <property type="entry name" value="Plakin repeat"/>
    <property type="match status" value="2"/>
</dbReference>
<gene>
    <name evidence="7" type="ORF">GDO81_020630</name>
</gene>
<dbReference type="GO" id="GO:0045095">
    <property type="term" value="C:keratin filament"/>
    <property type="evidence" value="ECO:0007669"/>
    <property type="project" value="TreeGrafter"/>
</dbReference>
<evidence type="ECO:0000256" key="1">
    <source>
        <dbReference type="ARBA" id="ARBA00004282"/>
    </source>
</evidence>
<comment type="caution">
    <text evidence="7">The sequence shown here is derived from an EMBL/GenBank/DDBJ whole genome shotgun (WGS) entry which is preliminary data.</text>
</comment>
<dbReference type="GO" id="GO:0042060">
    <property type="term" value="P:wound healing"/>
    <property type="evidence" value="ECO:0007669"/>
    <property type="project" value="TreeGrafter"/>
</dbReference>
<reference evidence="7" key="1">
    <citation type="thesis" date="2020" institute="ProQuest LLC" country="789 East Eisenhower Parkway, Ann Arbor, MI, USA">
        <title>Comparative Genomics and Chromosome Evolution.</title>
        <authorList>
            <person name="Mudd A.B."/>
        </authorList>
    </citation>
    <scope>NUCLEOTIDE SEQUENCE</scope>
    <source>
        <strain evidence="7">237g6f4</strain>
        <tissue evidence="7">Blood</tissue>
    </source>
</reference>
<evidence type="ECO:0000313" key="8">
    <source>
        <dbReference type="Proteomes" id="UP000824782"/>
    </source>
</evidence>
<keyword evidence="5" id="KW-0965">Cell junction</keyword>
<dbReference type="GO" id="GO:0016020">
    <property type="term" value="C:membrane"/>
    <property type="evidence" value="ECO:0007669"/>
    <property type="project" value="TreeGrafter"/>
</dbReference>
<name>A0AAV6YRB3_ENGPU</name>
<dbReference type="GO" id="GO:1990254">
    <property type="term" value="F:keratin filament binding"/>
    <property type="evidence" value="ECO:0007669"/>
    <property type="project" value="TreeGrafter"/>
</dbReference>
<dbReference type="PANTHER" id="PTHR23169">
    <property type="entry name" value="ENVOPLAKIN"/>
    <property type="match status" value="1"/>
</dbReference>
<keyword evidence="6" id="KW-0175">Coiled coil</keyword>
<dbReference type="GO" id="GO:0005198">
    <property type="term" value="F:structural molecule activity"/>
    <property type="evidence" value="ECO:0007669"/>
    <property type="project" value="TreeGrafter"/>
</dbReference>
<keyword evidence="4" id="KW-0677">Repeat</keyword>
<evidence type="ECO:0000256" key="2">
    <source>
        <dbReference type="ARBA" id="ARBA00009109"/>
    </source>
</evidence>
<dbReference type="GO" id="GO:0042995">
    <property type="term" value="C:cell projection"/>
    <property type="evidence" value="ECO:0007669"/>
    <property type="project" value="UniProtKB-SubCell"/>
</dbReference>
<evidence type="ECO:0000313" key="7">
    <source>
        <dbReference type="EMBL" id="KAG8539617.1"/>
    </source>
</evidence>
<evidence type="ECO:0000256" key="4">
    <source>
        <dbReference type="ARBA" id="ARBA00022737"/>
    </source>
</evidence>
<dbReference type="Proteomes" id="UP000824782">
    <property type="component" value="Unassembled WGS sequence"/>
</dbReference>
<evidence type="ECO:0000256" key="5">
    <source>
        <dbReference type="ARBA" id="ARBA00022949"/>
    </source>
</evidence>
<evidence type="ECO:0000256" key="6">
    <source>
        <dbReference type="ARBA" id="ARBA00023054"/>
    </source>
</evidence>
<dbReference type="FunFam" id="3.90.1290.10:FF:000001">
    <property type="entry name" value="Plectin a"/>
    <property type="match status" value="2"/>
</dbReference>
<dbReference type="InterPro" id="IPR001101">
    <property type="entry name" value="Plectin_repeat"/>
</dbReference>
<dbReference type="AlphaFoldDB" id="A0AAV6YRB3"/>
<dbReference type="EMBL" id="WNYA01013841">
    <property type="protein sequence ID" value="KAG8539617.1"/>
    <property type="molecule type" value="Genomic_DNA"/>
</dbReference>
<protein>
    <recommendedName>
        <fullName evidence="9">Epiplakin</fullName>
    </recommendedName>
</protein>
<proteinExistence type="inferred from homology"/>
<dbReference type="PANTHER" id="PTHR23169:SF21">
    <property type="entry name" value="EPIPLAKIN"/>
    <property type="match status" value="1"/>
</dbReference>
<accession>A0AAV6YRB3</accession>
<dbReference type="Gene3D" id="3.90.1290.10">
    <property type="entry name" value="Plakin repeat"/>
    <property type="match status" value="2"/>
</dbReference>
<evidence type="ECO:0000256" key="3">
    <source>
        <dbReference type="ARBA" id="ARBA00022553"/>
    </source>
</evidence>
<keyword evidence="3" id="KW-0597">Phosphoprotein</keyword>
<dbReference type="Pfam" id="PF00681">
    <property type="entry name" value="Plectin"/>
    <property type="match status" value="4"/>
</dbReference>
<dbReference type="InterPro" id="IPR043197">
    <property type="entry name" value="Plakin"/>
</dbReference>
<evidence type="ECO:0008006" key="9">
    <source>
        <dbReference type="Google" id="ProtNLM"/>
    </source>
</evidence>
<organism evidence="7 8">
    <name type="scientific">Engystomops pustulosus</name>
    <name type="common">Tungara frog</name>
    <name type="synonym">Physalaemus pustulosus</name>
    <dbReference type="NCBI Taxonomy" id="76066"/>
    <lineage>
        <taxon>Eukaryota</taxon>
        <taxon>Metazoa</taxon>
        <taxon>Chordata</taxon>
        <taxon>Craniata</taxon>
        <taxon>Vertebrata</taxon>
        <taxon>Euteleostomi</taxon>
        <taxon>Amphibia</taxon>
        <taxon>Batrachia</taxon>
        <taxon>Anura</taxon>
        <taxon>Neobatrachia</taxon>
        <taxon>Hyloidea</taxon>
        <taxon>Leptodactylidae</taxon>
        <taxon>Leiuperinae</taxon>
        <taxon>Engystomops</taxon>
    </lineage>
</organism>
<sequence length="741" mass="83064">MTIYQAMMKQFLRPGTALRLLEAQAATGFIIDPINNKKLSVDEAIFAGVVGKEFHNKLLSAERAVTGYNDPHTGGKISLFQAMMQSLIVKDHGIRLLEAQIATGGIIDPVHSHRVPVEVAYKRGYFDKEMNQILSDPTDDTKGFFDPNTHENLTYLQLLQRCIRDPDTGLLMLDVKDSRSPFLQIDLAKHNILQKETVEIKTGQYQGQKFSLWELLSSYQLLDVEEERQELLAKYKAGTLSLGDLTTSLVALMEKTKTKGVHESEMELGNKRAQTQQVLQSVDLTVTAGQLQGQKSSLWELLNSSHVSSEKKNELIAGFESGKLSLDDLIKHIMEILTAREKTEYPAAIQNSLQSFSLDNYNAEFSSQNTSLWDILHCPDVPTSTRSELLRKYYDTVKTVVTTLSVVLQKKGCAAKSDTETFLKSVKVQVSIGEFKLEGTTHSLWDLLHSKYVTEGKRKELLEKYESKSITWEEMFKVITTLIKETEEKSRNIKFDGLRKKVSASELLKSEIIDQDTLLELAHGTKTLQDVTQMNTVKRYLEGTNCIAGVLVTSKADPTRKEKMCIYDAMLKGILTQGTALILLEAQAATGFIIDPIKNNKLTVDEAVATRVCGQELHAKLLSAEKAVTGYIDPNTSQRISLFQAMQRDLIVKDHGIRLLEAQIATGGIIDPVHSHRVPVEVAYKRGYFDEEMNKVLSDPSDDTKGFFDPNTRENLTYLQLLQRAVPDPDTGLLMLEVTPK</sequence>
<comment type="subcellular location">
    <subcellularLocation>
        <location evidence="1">Cell junction</location>
    </subcellularLocation>
</comment>
<dbReference type="GO" id="GO:0005737">
    <property type="term" value="C:cytoplasm"/>
    <property type="evidence" value="ECO:0007669"/>
    <property type="project" value="TreeGrafter"/>
</dbReference>
<dbReference type="SMART" id="SM00250">
    <property type="entry name" value="PLEC"/>
    <property type="match status" value="9"/>
</dbReference>
<dbReference type="InterPro" id="IPR035915">
    <property type="entry name" value="Plakin_repeat_sf"/>
</dbReference>
<keyword evidence="8" id="KW-1185">Reference proteome</keyword>
<dbReference type="GO" id="GO:0045110">
    <property type="term" value="P:intermediate filament bundle assembly"/>
    <property type="evidence" value="ECO:0007669"/>
    <property type="project" value="TreeGrafter"/>
</dbReference>